<comment type="caution">
    <text evidence="2">The sequence shown here is derived from an EMBL/GenBank/DDBJ whole genome shotgun (WGS) entry which is preliminary data.</text>
</comment>
<protein>
    <submittedName>
        <fullName evidence="2">Uncharacterized protein</fullName>
    </submittedName>
</protein>
<accession>A0A812NWV5</accession>
<name>A0A812NWV5_9DINO</name>
<proteinExistence type="predicted"/>
<feature type="region of interest" description="Disordered" evidence="1">
    <location>
        <begin position="38"/>
        <end position="60"/>
    </location>
</feature>
<evidence type="ECO:0000256" key="1">
    <source>
        <dbReference type="SAM" id="MobiDB-lite"/>
    </source>
</evidence>
<keyword evidence="3" id="KW-1185">Reference proteome</keyword>
<gene>
    <name evidence="2" type="ORF">SNAT2548_LOCUS17800</name>
</gene>
<dbReference type="Proteomes" id="UP000604046">
    <property type="component" value="Unassembled WGS sequence"/>
</dbReference>
<dbReference type="EMBL" id="CAJNDS010002125">
    <property type="protein sequence ID" value="CAE7340267.1"/>
    <property type="molecule type" value="Genomic_DNA"/>
</dbReference>
<reference evidence="2" key="1">
    <citation type="submission" date="2021-02" db="EMBL/GenBank/DDBJ databases">
        <authorList>
            <person name="Dougan E. K."/>
            <person name="Rhodes N."/>
            <person name="Thang M."/>
            <person name="Chan C."/>
        </authorList>
    </citation>
    <scope>NUCLEOTIDE SEQUENCE</scope>
</reference>
<sequence length="135" mass="15369">MLRRPCFFGPLSIVTRLCCLGPAAQEGDNPQIDALEGFAENLDDPASSHGHPQLQKHEPPKKFLPQTTLQHRNIAKTMRTRWPGAHGVTCLSWLPFQRFHEISPHRSFNPLLLLVPGECVEDRKRTDTRLRSELL</sequence>
<organism evidence="2 3">
    <name type="scientific">Symbiodinium natans</name>
    <dbReference type="NCBI Taxonomy" id="878477"/>
    <lineage>
        <taxon>Eukaryota</taxon>
        <taxon>Sar</taxon>
        <taxon>Alveolata</taxon>
        <taxon>Dinophyceae</taxon>
        <taxon>Suessiales</taxon>
        <taxon>Symbiodiniaceae</taxon>
        <taxon>Symbiodinium</taxon>
    </lineage>
</organism>
<dbReference type="AlphaFoldDB" id="A0A812NWV5"/>
<evidence type="ECO:0000313" key="3">
    <source>
        <dbReference type="Proteomes" id="UP000604046"/>
    </source>
</evidence>
<evidence type="ECO:0000313" key="2">
    <source>
        <dbReference type="EMBL" id="CAE7340267.1"/>
    </source>
</evidence>